<dbReference type="InterPro" id="IPR018247">
    <property type="entry name" value="EF_Hand_1_Ca_BS"/>
</dbReference>
<evidence type="ECO:0000313" key="7">
    <source>
        <dbReference type="Proteomes" id="UP000517916"/>
    </source>
</evidence>
<keyword evidence="2" id="KW-0143">Chaperone</keyword>
<accession>A0ABR6B860</accession>
<keyword evidence="7" id="KW-1185">Reference proteome</keyword>
<dbReference type="EMBL" id="JACJID010000001">
    <property type="protein sequence ID" value="MBA8923058.1"/>
    <property type="molecule type" value="Genomic_DNA"/>
</dbReference>
<dbReference type="InterPro" id="IPR002423">
    <property type="entry name" value="Cpn60/GroEL/TCP-1"/>
</dbReference>
<dbReference type="Gene3D" id="1.10.560.10">
    <property type="entry name" value="GroEL-like equatorial domain"/>
    <property type="match status" value="1"/>
</dbReference>
<dbReference type="Gene3D" id="3.50.7.10">
    <property type="entry name" value="GroEL"/>
    <property type="match status" value="1"/>
</dbReference>
<comment type="subunit">
    <text evidence="4">Forms a cylinder of 14 subunits composed of two heptameric rings stacked back-to-back. Interacts with the co-chaperonin GroES.</text>
</comment>
<organism evidence="6 7">
    <name type="scientific">Kutzneria viridogrisea</name>
    <dbReference type="NCBI Taxonomy" id="47990"/>
    <lineage>
        <taxon>Bacteria</taxon>
        <taxon>Bacillati</taxon>
        <taxon>Actinomycetota</taxon>
        <taxon>Actinomycetes</taxon>
        <taxon>Pseudonocardiales</taxon>
        <taxon>Pseudonocardiaceae</taxon>
        <taxon>Kutzneria</taxon>
    </lineage>
</organism>
<dbReference type="InterPro" id="IPR001844">
    <property type="entry name" value="Cpn60/GroEL"/>
</dbReference>
<sequence>MGRHALLVATGEYEDTRLSRLRGPEQDVTRLAALLLDPAVGAFDTVEVLRDGTDLEVRRGIEALTTNRSREDMVLLYFSCHGVTTPQRRLYFATTNTVQDRPAGSAISRSFVNEQLEDCLAAGKLLLLDCCFSGAFVEGFKAARDEVLDNHENHGYVVLTASNAYEYAYEEDTLAVESPQSSIFTDVLVQGLSTGDADLDGDGWIDSEELFKYVHDAVRVRRPDQSPRYFAYDAGPGLRVARAGVVGEPHNSAGPDLKRAATYSAAQIAVARGIRAAAEPVGRTLGPLGRRVAVIDEHGRYVELSDTALITSTLRAEDPRYELGAGYVRDLVQQVRVGAGDGAATAVVLAQAMVTRLLEAMRAGAHPIRLRRGVAQAATRACALLASMATPLATMHHVERLATSSATDGQIGTLIAQALSRVGRSGAIVVEESNDIALATREVGGIRFGSGFTSAYFITDDQRREAVLEDARVLLVADVLDRVAELVPVLEKVMQSGKPLLVIATEVVGETQSTLVVNKVRGTFKSVAVRAPGGADQVEWLADIAAVTGAVVVASAADLAQVELDHLGTARTVVVTRDETTIVVESGQNPRLAERLSLVNWQLAQAPPEQRPQLQQRLDQLAGGVTAITVGALTQSELAERKSRTERAVLAMRTAIAEGVVAGGGVALFLAGEALSGTGLADPDETAGWAAVAAALRAPLLQNAVNGGIEAERLTTAPPTGGFDVHTESFAGGPDSGVIDSAGVLRVAVTSAAELAARFIMLG</sequence>
<evidence type="ECO:0000256" key="3">
    <source>
        <dbReference type="RuleBase" id="RU000418"/>
    </source>
</evidence>
<evidence type="ECO:0000259" key="5">
    <source>
        <dbReference type="Pfam" id="PF00656"/>
    </source>
</evidence>
<evidence type="ECO:0000313" key="6">
    <source>
        <dbReference type="EMBL" id="MBA8923058.1"/>
    </source>
</evidence>
<dbReference type="Gene3D" id="3.30.260.10">
    <property type="entry name" value="TCP-1-like chaperonin intermediate domain"/>
    <property type="match status" value="1"/>
</dbReference>
<comment type="function">
    <text evidence="4">Together with its co-chaperonin GroES, plays an essential role in assisting protein folding. The GroEL-GroES system forms a nano-cage that allows encapsulation of the non-native substrate proteins and provides a physical environment optimized to promote and accelerate protein folding.</text>
</comment>
<dbReference type="Proteomes" id="UP000517916">
    <property type="component" value="Unassembled WGS sequence"/>
</dbReference>
<dbReference type="InterPro" id="IPR027410">
    <property type="entry name" value="TCP-1-like_intermed_sf"/>
</dbReference>
<dbReference type="Pfam" id="PF00118">
    <property type="entry name" value="Cpn60_TCP1"/>
    <property type="match status" value="1"/>
</dbReference>
<evidence type="ECO:0000256" key="2">
    <source>
        <dbReference type="ARBA" id="ARBA00023186"/>
    </source>
</evidence>
<dbReference type="Pfam" id="PF00656">
    <property type="entry name" value="Peptidase_C14"/>
    <property type="match status" value="1"/>
</dbReference>
<dbReference type="PANTHER" id="PTHR45633">
    <property type="entry name" value="60 KDA HEAT SHOCK PROTEIN, MITOCHONDRIAL"/>
    <property type="match status" value="1"/>
</dbReference>
<dbReference type="PRINTS" id="PR00298">
    <property type="entry name" value="CHAPERONIN60"/>
</dbReference>
<comment type="caution">
    <text evidence="6">The sequence shown here is derived from an EMBL/GenBank/DDBJ whole genome shotgun (WGS) entry which is preliminary data.</text>
</comment>
<dbReference type="Gene3D" id="3.40.50.1460">
    <property type="match status" value="1"/>
</dbReference>
<dbReference type="PROSITE" id="PS00018">
    <property type="entry name" value="EF_HAND_1"/>
    <property type="match status" value="1"/>
</dbReference>
<protein>
    <recommendedName>
        <fullName evidence="4">60 kDa chaperonin</fullName>
    </recommendedName>
</protein>
<proteinExistence type="inferred from homology"/>
<dbReference type="SUPFAM" id="SSF54849">
    <property type="entry name" value="GroEL-intermediate domain like"/>
    <property type="match status" value="1"/>
</dbReference>
<dbReference type="NCBIfam" id="NF047832">
    <property type="entry name" value="caspase_w_EACC1"/>
    <property type="match status" value="1"/>
</dbReference>
<gene>
    <name evidence="6" type="ORF">BC739_000255</name>
</gene>
<dbReference type="NCBIfam" id="NF009487">
    <property type="entry name" value="PRK12849.1"/>
    <property type="match status" value="1"/>
</dbReference>
<evidence type="ECO:0000256" key="4">
    <source>
        <dbReference type="RuleBase" id="RU000419"/>
    </source>
</evidence>
<dbReference type="SUPFAM" id="SSF48592">
    <property type="entry name" value="GroEL equatorial domain-like"/>
    <property type="match status" value="1"/>
</dbReference>
<dbReference type="InterPro" id="IPR027413">
    <property type="entry name" value="GROEL-like_equatorial_sf"/>
</dbReference>
<dbReference type="InterPro" id="IPR011600">
    <property type="entry name" value="Pept_C14_caspase"/>
</dbReference>
<comment type="similarity">
    <text evidence="1 3">Belongs to the chaperonin (HSP60) family.</text>
</comment>
<reference evidence="6 7" key="1">
    <citation type="submission" date="2020-08" db="EMBL/GenBank/DDBJ databases">
        <title>Genomic Encyclopedia of Archaeal and Bacterial Type Strains, Phase II (KMG-II): from individual species to whole genera.</title>
        <authorList>
            <person name="Goeker M."/>
        </authorList>
    </citation>
    <scope>NUCLEOTIDE SEQUENCE [LARGE SCALE GENOMIC DNA]</scope>
    <source>
        <strain evidence="6 7">DSM 43850</strain>
    </source>
</reference>
<name>A0ABR6B860_9PSEU</name>
<dbReference type="SUPFAM" id="SSF52029">
    <property type="entry name" value="GroEL apical domain-like"/>
    <property type="match status" value="1"/>
</dbReference>
<dbReference type="RefSeq" id="WP_182836008.1">
    <property type="nucleotide sequence ID" value="NZ_BAAABQ010000011.1"/>
</dbReference>
<evidence type="ECO:0000256" key="1">
    <source>
        <dbReference type="ARBA" id="ARBA00006607"/>
    </source>
</evidence>
<feature type="domain" description="Peptidase C14 caspase" evidence="5">
    <location>
        <begin position="3"/>
        <end position="229"/>
    </location>
</feature>
<dbReference type="InterPro" id="IPR027409">
    <property type="entry name" value="GroEL-like_apical_dom_sf"/>
</dbReference>